<dbReference type="RefSeq" id="WP_093338481.1">
    <property type="nucleotide sequence ID" value="NZ_FOXD01000019.1"/>
</dbReference>
<reference evidence="3" key="1">
    <citation type="submission" date="2016-10" db="EMBL/GenBank/DDBJ databases">
        <authorList>
            <person name="Varghese N."/>
            <person name="Submissions S."/>
        </authorList>
    </citation>
    <scope>NUCLEOTIDE SEQUENCE [LARGE SCALE GENOMIC DNA]</scope>
    <source>
        <strain evidence="3">S7</strain>
    </source>
</reference>
<evidence type="ECO:0000313" key="2">
    <source>
        <dbReference type="EMBL" id="SFQ15007.1"/>
    </source>
</evidence>
<evidence type="ECO:0000313" key="3">
    <source>
        <dbReference type="Proteomes" id="UP000198892"/>
    </source>
</evidence>
<feature type="signal peptide" evidence="1">
    <location>
        <begin position="1"/>
        <end position="24"/>
    </location>
</feature>
<name>A0A1I5W5V5_9BACI</name>
<protein>
    <submittedName>
        <fullName evidence="2">Uncharacterized protein</fullName>
    </submittedName>
</protein>
<dbReference type="Proteomes" id="UP000198892">
    <property type="component" value="Unassembled WGS sequence"/>
</dbReference>
<keyword evidence="3" id="KW-1185">Reference proteome</keyword>
<feature type="chain" id="PRO_5011716863" evidence="1">
    <location>
        <begin position="25"/>
        <end position="566"/>
    </location>
</feature>
<proteinExistence type="predicted"/>
<dbReference type="AlphaFoldDB" id="A0A1I5W5V5"/>
<evidence type="ECO:0000256" key="1">
    <source>
        <dbReference type="SAM" id="SignalP"/>
    </source>
</evidence>
<dbReference type="OrthoDB" id="7054537at2"/>
<dbReference type="EMBL" id="FOXD01000019">
    <property type="protein sequence ID" value="SFQ15007.1"/>
    <property type="molecule type" value="Genomic_DNA"/>
</dbReference>
<dbReference type="STRING" id="1884432.SAMN05518683_1192"/>
<sequence length="566" mass="64566">MKKHLLFFLLSVTVFLLLTGFSGSDDSKKAMWVENTDISENRESILTKAKENGVNVLYVKIEEETSSAAYSSLIREAAQSEIEVHALGGEPSWALAENQQQILDFIERVESYNSGMAEKEKFQGVHLKIQPQYLPEWYENENAVLKEWKENLNTVLDRFSEDTPLELSSSIPFWLDEKSTPGAPDTPFSTWIIRHFDHTAILAYRDTLEGPNGIVRLTKNELEAADKLNKQILIGVTVADTGQDHTTFFEEGVSDMNMHLNLVDKHLGTHDSYKGTAVDDFSGLVRQENQSTGTSEENKNYRGTYIWEAETLINEEDSIIEFAKEKNINLLYTRLDLSRPHSAYSNFVEKANAEGIEVHAMGGHPSWALKEEESRMLNLVNYVKEYNDSVEEGQKFAGIHLDIEPYTEPSWAENQQDILSQWMDNIELFVKETKRETNLEASMDLAMWFDTTKTPGQPDKSFSEWVISKMDHTSVMAFRDKAEGSGGILDMARNEIEYAESVNKEVIISVEIKENEANPQISFHDEGASFMEAQLDIVDNRLTSYSSYQGYVVHAYRYWKNQKNNS</sequence>
<organism evidence="2 3">
    <name type="scientific">Salibacterium halotolerans</name>
    <dbReference type="NCBI Taxonomy" id="1884432"/>
    <lineage>
        <taxon>Bacteria</taxon>
        <taxon>Bacillati</taxon>
        <taxon>Bacillota</taxon>
        <taxon>Bacilli</taxon>
        <taxon>Bacillales</taxon>
        <taxon>Bacillaceae</taxon>
    </lineage>
</organism>
<keyword evidence="1" id="KW-0732">Signal</keyword>
<gene>
    <name evidence="2" type="ORF">SAMN05518683_1192</name>
</gene>
<accession>A0A1I5W5V5</accession>